<accession>A0A563EUQ3</accession>
<evidence type="ECO:0000313" key="3">
    <source>
        <dbReference type="Proteomes" id="UP000316639"/>
    </source>
</evidence>
<dbReference type="EMBL" id="VOBR01000008">
    <property type="protein sequence ID" value="TWP51447.1"/>
    <property type="molecule type" value="Genomic_DNA"/>
</dbReference>
<dbReference type="RefSeq" id="WP_146352180.1">
    <property type="nucleotide sequence ID" value="NZ_VOBR01000008.1"/>
</dbReference>
<keyword evidence="3" id="KW-1185">Reference proteome</keyword>
<evidence type="ECO:0000256" key="1">
    <source>
        <dbReference type="SAM" id="MobiDB-lite"/>
    </source>
</evidence>
<dbReference type="AlphaFoldDB" id="A0A563EUQ3"/>
<sequence length="400" mass="42029">MTSDGVGLPVRLHDLLLAMAGRVDDDALSQAREFLAVGELDRAVELLVGTLLAGRIPVLPDERSALVHLLSEVRSNPSLADRLPVVEVLPHIRHRFTSETDPFAGVSDALSQAISVLPDIRDVRCVWRSSPAGATPGPLPQRVVLVDIGPKGFAPATAYRIDCVLRRAGVRASIEVVTVGTQLGEYHASAMTSARALSVGAPTHTAPAPVAQAPVRAPVAPATSSPPPRGDAPGAPTTWFDQSDELPAPAPVAEPTPAPEPAESTGSRRSRSFDGAQPYPPKPVKRIPVATSPDEPAEVVDSPTPEPPTRAEVTTELKPDELAALQAALAESPGEPSSVDANLSERERALLQQLHEELAQREQSGAKATDTGRWQIDRSSARQSAFGGANNGHPPFPPAG</sequence>
<comment type="caution">
    <text evidence="2">The sequence shown here is derived from an EMBL/GenBank/DDBJ whole genome shotgun (WGS) entry which is preliminary data.</text>
</comment>
<name>A0A563EUQ3_9PSEU</name>
<gene>
    <name evidence="2" type="ORF">FKR81_14630</name>
</gene>
<protein>
    <submittedName>
        <fullName evidence="2">Uncharacterized protein</fullName>
    </submittedName>
</protein>
<evidence type="ECO:0000313" key="2">
    <source>
        <dbReference type="EMBL" id="TWP51447.1"/>
    </source>
</evidence>
<feature type="compositionally biased region" description="Low complexity" evidence="1">
    <location>
        <begin position="203"/>
        <end position="223"/>
    </location>
</feature>
<reference evidence="2 3" key="1">
    <citation type="submission" date="2019-07" db="EMBL/GenBank/DDBJ databases">
        <title>Lentzea xizangensis sp. nov., isolated from Qinghai-Tibetan Plateau Soils.</title>
        <authorList>
            <person name="Huang J."/>
        </authorList>
    </citation>
    <scope>NUCLEOTIDE SEQUENCE [LARGE SCALE GENOMIC DNA]</scope>
    <source>
        <strain evidence="2 3">FXJ1.1311</strain>
    </source>
</reference>
<dbReference type="Proteomes" id="UP000316639">
    <property type="component" value="Unassembled WGS sequence"/>
</dbReference>
<feature type="compositionally biased region" description="Pro residues" evidence="1">
    <location>
        <begin position="248"/>
        <end position="260"/>
    </location>
</feature>
<feature type="region of interest" description="Disordered" evidence="1">
    <location>
        <begin position="356"/>
        <end position="400"/>
    </location>
</feature>
<feature type="region of interest" description="Disordered" evidence="1">
    <location>
        <begin position="203"/>
        <end position="320"/>
    </location>
</feature>
<organism evidence="2 3">
    <name type="scientific">Lentzea tibetensis</name>
    <dbReference type="NCBI Taxonomy" id="2591470"/>
    <lineage>
        <taxon>Bacteria</taxon>
        <taxon>Bacillati</taxon>
        <taxon>Actinomycetota</taxon>
        <taxon>Actinomycetes</taxon>
        <taxon>Pseudonocardiales</taxon>
        <taxon>Pseudonocardiaceae</taxon>
        <taxon>Lentzea</taxon>
    </lineage>
</organism>
<dbReference type="OrthoDB" id="5168860at2"/>
<proteinExistence type="predicted"/>